<evidence type="ECO:0000313" key="3">
    <source>
        <dbReference type="WBParaSite" id="HPBE_0000472701-mRNA-1"/>
    </source>
</evidence>
<reference evidence="1 2" key="1">
    <citation type="submission" date="2018-11" db="EMBL/GenBank/DDBJ databases">
        <authorList>
            <consortium name="Pathogen Informatics"/>
        </authorList>
    </citation>
    <scope>NUCLEOTIDE SEQUENCE [LARGE SCALE GENOMIC DNA]</scope>
</reference>
<protein>
    <submittedName>
        <fullName evidence="1 3">Uncharacterized protein</fullName>
    </submittedName>
</protein>
<evidence type="ECO:0000313" key="1">
    <source>
        <dbReference type="EMBL" id="VDO62211.1"/>
    </source>
</evidence>
<dbReference type="OrthoDB" id="5813559at2759"/>
<name>A0A183FED4_HELPZ</name>
<dbReference type="WBParaSite" id="HPBE_0000472701-mRNA-1">
    <property type="protein sequence ID" value="HPBE_0000472701-mRNA-1"/>
    <property type="gene ID" value="HPBE_0000472701"/>
</dbReference>
<organism evidence="2 3">
    <name type="scientific">Heligmosomoides polygyrus</name>
    <name type="common">Parasitic roundworm</name>
    <dbReference type="NCBI Taxonomy" id="6339"/>
    <lineage>
        <taxon>Eukaryota</taxon>
        <taxon>Metazoa</taxon>
        <taxon>Ecdysozoa</taxon>
        <taxon>Nematoda</taxon>
        <taxon>Chromadorea</taxon>
        <taxon>Rhabditida</taxon>
        <taxon>Rhabditina</taxon>
        <taxon>Rhabditomorpha</taxon>
        <taxon>Strongyloidea</taxon>
        <taxon>Heligmosomidae</taxon>
        <taxon>Heligmosomoides</taxon>
    </lineage>
</organism>
<dbReference type="AlphaFoldDB" id="A0A183FED4"/>
<sequence>MGRTSTEKLLKSQGLTRLRKLRTGMTICTYNARTLASESSVEDLMMEDQVRRHRTDRDEKTPPLHADYGFVEELFLGTCESRGVGGVGVHVNTMASITTAKWSGYGVEL</sequence>
<evidence type="ECO:0000313" key="2">
    <source>
        <dbReference type="Proteomes" id="UP000050761"/>
    </source>
</evidence>
<gene>
    <name evidence="1" type="ORF">HPBE_LOCUS4728</name>
</gene>
<dbReference type="Proteomes" id="UP000050761">
    <property type="component" value="Unassembled WGS sequence"/>
</dbReference>
<accession>A0A183FED4</accession>
<accession>A0A3P7WMF3</accession>
<dbReference type="EMBL" id="UZAH01025356">
    <property type="protein sequence ID" value="VDO62211.1"/>
    <property type="molecule type" value="Genomic_DNA"/>
</dbReference>
<keyword evidence="2" id="KW-1185">Reference proteome</keyword>
<proteinExistence type="predicted"/>
<reference evidence="3" key="2">
    <citation type="submission" date="2019-09" db="UniProtKB">
        <authorList>
            <consortium name="WormBaseParasite"/>
        </authorList>
    </citation>
    <scope>IDENTIFICATION</scope>
</reference>